<proteinExistence type="predicted"/>
<keyword evidence="3" id="KW-1185">Reference proteome</keyword>
<dbReference type="STRING" id="748449.Halha_1072"/>
<feature type="region of interest" description="Disordered" evidence="1">
    <location>
        <begin position="81"/>
        <end position="111"/>
    </location>
</feature>
<dbReference type="AlphaFoldDB" id="L0K906"/>
<evidence type="ECO:0000256" key="1">
    <source>
        <dbReference type="SAM" id="MobiDB-lite"/>
    </source>
</evidence>
<accession>L0K906</accession>
<gene>
    <name evidence="2" type="ordered locus">Halha_1072</name>
</gene>
<dbReference type="Proteomes" id="UP000010880">
    <property type="component" value="Chromosome"/>
</dbReference>
<dbReference type="Pfam" id="PF17253">
    <property type="entry name" value="DUF5320"/>
    <property type="match status" value="1"/>
</dbReference>
<protein>
    <recommendedName>
        <fullName evidence="4">DUF5320 domain-containing protein</fullName>
    </recommendedName>
</protein>
<dbReference type="KEGG" id="hhl:Halha_1072"/>
<dbReference type="HOGENOM" id="CLU_136587_0_0_9"/>
<dbReference type="RefSeq" id="WP_015326755.1">
    <property type="nucleotide sequence ID" value="NC_019978.1"/>
</dbReference>
<reference evidence="3" key="1">
    <citation type="submission" date="2012-02" db="EMBL/GenBank/DDBJ databases">
        <title>The complete genome of Halobacteroides halobius DSM 5150.</title>
        <authorList>
            <person name="Lucas S."/>
            <person name="Copeland A."/>
            <person name="Lapidus A."/>
            <person name="Glavina del Rio T."/>
            <person name="Dalin E."/>
            <person name="Tice H."/>
            <person name="Bruce D."/>
            <person name="Goodwin L."/>
            <person name="Pitluck S."/>
            <person name="Peters L."/>
            <person name="Mikhailova N."/>
            <person name="Gu W."/>
            <person name="Kyrpides N."/>
            <person name="Mavromatis K."/>
            <person name="Ivanova N."/>
            <person name="Brettin T."/>
            <person name="Detter J.C."/>
            <person name="Han C."/>
            <person name="Larimer F."/>
            <person name="Land M."/>
            <person name="Hauser L."/>
            <person name="Markowitz V."/>
            <person name="Cheng J.-F."/>
            <person name="Hugenholtz P."/>
            <person name="Woyke T."/>
            <person name="Wu D."/>
            <person name="Tindall B."/>
            <person name="Pomrenke H."/>
            <person name="Brambilla E."/>
            <person name="Klenk H.-P."/>
            <person name="Eisen J.A."/>
        </authorList>
    </citation>
    <scope>NUCLEOTIDE SEQUENCE [LARGE SCALE GENOMIC DNA]</scope>
    <source>
        <strain evidence="3">ATCC 35273 / DSM 5150 / MD-1</strain>
    </source>
</reference>
<evidence type="ECO:0000313" key="3">
    <source>
        <dbReference type="Proteomes" id="UP000010880"/>
    </source>
</evidence>
<dbReference type="OrthoDB" id="9815278at2"/>
<sequence>MPRGDNKLFRRKTCYSKKVRANNNRRWATNKLHYQHESAEKDGTGPEGLGPRTGRAAGYCAGFDQPGYANDVASCMRLGRRGAGRGRRNAPRRFYNSNATAQSTNQEAAKENEINYLKQEKEMLKEELEDIKNQLSKLENTEE</sequence>
<evidence type="ECO:0000313" key="2">
    <source>
        <dbReference type="EMBL" id="AGB41030.1"/>
    </source>
</evidence>
<feature type="compositionally biased region" description="Polar residues" evidence="1">
    <location>
        <begin position="95"/>
        <end position="107"/>
    </location>
</feature>
<organism evidence="2 3">
    <name type="scientific">Halobacteroides halobius (strain ATCC 35273 / DSM 5150 / MD-1)</name>
    <dbReference type="NCBI Taxonomy" id="748449"/>
    <lineage>
        <taxon>Bacteria</taxon>
        <taxon>Bacillati</taxon>
        <taxon>Bacillota</taxon>
        <taxon>Clostridia</taxon>
        <taxon>Halanaerobiales</taxon>
        <taxon>Halobacteroidaceae</taxon>
        <taxon>Halobacteroides</taxon>
    </lineage>
</organism>
<evidence type="ECO:0008006" key="4">
    <source>
        <dbReference type="Google" id="ProtNLM"/>
    </source>
</evidence>
<name>L0K906_HALHC</name>
<dbReference type="InterPro" id="IPR035205">
    <property type="entry name" value="DUF5320"/>
</dbReference>
<feature type="compositionally biased region" description="Basic residues" evidence="1">
    <location>
        <begin position="81"/>
        <end position="91"/>
    </location>
</feature>
<dbReference type="EMBL" id="CP003359">
    <property type="protein sequence ID" value="AGB41030.1"/>
    <property type="molecule type" value="Genomic_DNA"/>
</dbReference>